<keyword evidence="3" id="KW-1185">Reference proteome</keyword>
<keyword evidence="1" id="KW-0812">Transmembrane</keyword>
<dbReference type="STRING" id="134849.SAMN05443668_12360"/>
<protein>
    <recommendedName>
        <fullName evidence="4">DUF4829 domain-containing protein</fullName>
    </recommendedName>
</protein>
<keyword evidence="1" id="KW-1133">Transmembrane helix</keyword>
<keyword evidence="1" id="KW-0472">Membrane</keyword>
<reference evidence="2 3" key="1">
    <citation type="submission" date="2016-11" db="EMBL/GenBank/DDBJ databases">
        <authorList>
            <person name="Jaros S."/>
            <person name="Januszkiewicz K."/>
            <person name="Wedrychowicz H."/>
        </authorList>
    </citation>
    <scope>NUCLEOTIDE SEQUENCE [LARGE SCALE GENOMIC DNA]</scope>
    <source>
        <strain evidence="2 3">DSM 46144</strain>
    </source>
</reference>
<dbReference type="AlphaFoldDB" id="A0A1M7RMD3"/>
<sequence length="185" mass="20258">MVTANRGESGVPVRTSSPRRKTLRWVLLVVPVLLLLFGLLAGYLHFGVPIERSRVAVPAADAEPPRVLQAYLDALAANDVSTQKALWVPGRWPDQYANRLRTVAAIDVGSFVSHPKPKPGEDVGADKGLSAYDERAQVGAQYSLVYWPLMGGDDKDSGRVTAESFLLVRADSKDPWRIWALGFYG</sequence>
<name>A0A1M7RMD3_9ACTN</name>
<evidence type="ECO:0000256" key="1">
    <source>
        <dbReference type="SAM" id="Phobius"/>
    </source>
</evidence>
<accession>A0A1M7RMD3</accession>
<feature type="transmembrane region" description="Helical" evidence="1">
    <location>
        <begin position="25"/>
        <end position="46"/>
    </location>
</feature>
<evidence type="ECO:0000313" key="2">
    <source>
        <dbReference type="EMBL" id="SHN47414.1"/>
    </source>
</evidence>
<dbReference type="EMBL" id="FRCS01000023">
    <property type="protein sequence ID" value="SHN47414.1"/>
    <property type="molecule type" value="Genomic_DNA"/>
</dbReference>
<dbReference type="Proteomes" id="UP000184440">
    <property type="component" value="Unassembled WGS sequence"/>
</dbReference>
<gene>
    <name evidence="2" type="ORF">SAMN05443668_12360</name>
</gene>
<proteinExistence type="predicted"/>
<organism evidence="2 3">
    <name type="scientific">Cryptosporangium aurantiacum</name>
    <dbReference type="NCBI Taxonomy" id="134849"/>
    <lineage>
        <taxon>Bacteria</taxon>
        <taxon>Bacillati</taxon>
        <taxon>Actinomycetota</taxon>
        <taxon>Actinomycetes</taxon>
        <taxon>Cryptosporangiales</taxon>
        <taxon>Cryptosporangiaceae</taxon>
        <taxon>Cryptosporangium</taxon>
    </lineage>
</organism>
<evidence type="ECO:0008006" key="4">
    <source>
        <dbReference type="Google" id="ProtNLM"/>
    </source>
</evidence>
<evidence type="ECO:0000313" key="3">
    <source>
        <dbReference type="Proteomes" id="UP000184440"/>
    </source>
</evidence>